<dbReference type="OrthoDB" id="1752219at2759"/>
<comment type="caution">
    <text evidence="2">The sequence shown here is derived from an EMBL/GenBank/DDBJ whole genome shotgun (WGS) entry which is preliminary data.</text>
</comment>
<dbReference type="Pfam" id="PF13966">
    <property type="entry name" value="zf-RVT"/>
    <property type="match status" value="1"/>
</dbReference>
<dbReference type="EMBL" id="JABFAD010000009">
    <property type="protein sequence ID" value="MBA0809502.1"/>
    <property type="molecule type" value="Genomic_DNA"/>
</dbReference>
<evidence type="ECO:0000259" key="1">
    <source>
        <dbReference type="Pfam" id="PF13966"/>
    </source>
</evidence>
<name>A0A7J9HI91_9ROSI</name>
<protein>
    <recommendedName>
        <fullName evidence="1">Reverse transcriptase zinc-binding domain-containing protein</fullName>
    </recommendedName>
</protein>
<sequence length="152" mass="17018">GPQRVRFFLWLALKQRLLTNAERARRGLGIDGVCQVCGHGSEDIMHVLRDCPATRDIWNKLIPVDKGSSWNIDEIISYLTVGRNNMPLAPNLHYMEQEVLLITTGSKERGNGIVLIQMDSLEAVNAIQEDSAGSSTSTLVRRVHQLLKSIRL</sequence>
<organism evidence="2 3">
    <name type="scientific">Gossypium harknessii</name>
    <dbReference type="NCBI Taxonomy" id="34285"/>
    <lineage>
        <taxon>Eukaryota</taxon>
        <taxon>Viridiplantae</taxon>
        <taxon>Streptophyta</taxon>
        <taxon>Embryophyta</taxon>
        <taxon>Tracheophyta</taxon>
        <taxon>Spermatophyta</taxon>
        <taxon>Magnoliopsida</taxon>
        <taxon>eudicotyledons</taxon>
        <taxon>Gunneridae</taxon>
        <taxon>Pentapetalae</taxon>
        <taxon>rosids</taxon>
        <taxon>malvids</taxon>
        <taxon>Malvales</taxon>
        <taxon>Malvaceae</taxon>
        <taxon>Malvoideae</taxon>
        <taxon>Gossypium</taxon>
    </lineage>
</organism>
<feature type="non-terminal residue" evidence="2">
    <location>
        <position position="1"/>
    </location>
</feature>
<gene>
    <name evidence="2" type="ORF">Gohar_025151</name>
</gene>
<accession>A0A7J9HI91</accession>
<evidence type="ECO:0000313" key="3">
    <source>
        <dbReference type="Proteomes" id="UP000593560"/>
    </source>
</evidence>
<evidence type="ECO:0000313" key="2">
    <source>
        <dbReference type="EMBL" id="MBA0809502.1"/>
    </source>
</evidence>
<feature type="domain" description="Reverse transcriptase zinc-binding" evidence="1">
    <location>
        <begin position="2"/>
        <end position="58"/>
    </location>
</feature>
<reference evidence="2 3" key="1">
    <citation type="journal article" date="2019" name="Genome Biol. Evol.">
        <title>Insights into the evolution of the New World diploid cottons (Gossypium, subgenus Houzingenia) based on genome sequencing.</title>
        <authorList>
            <person name="Grover C.E."/>
            <person name="Arick M.A. 2nd"/>
            <person name="Thrash A."/>
            <person name="Conover J.L."/>
            <person name="Sanders W.S."/>
            <person name="Peterson D.G."/>
            <person name="Frelichowski J.E."/>
            <person name="Scheffler J.A."/>
            <person name="Scheffler B.E."/>
            <person name="Wendel J.F."/>
        </authorList>
    </citation>
    <scope>NUCLEOTIDE SEQUENCE [LARGE SCALE GENOMIC DNA]</scope>
    <source>
        <strain evidence="2">0</strain>
        <tissue evidence="2">Leaf</tissue>
    </source>
</reference>
<dbReference type="AlphaFoldDB" id="A0A7J9HI91"/>
<proteinExistence type="predicted"/>
<dbReference type="Proteomes" id="UP000593560">
    <property type="component" value="Unassembled WGS sequence"/>
</dbReference>
<dbReference type="InterPro" id="IPR026960">
    <property type="entry name" value="RVT-Znf"/>
</dbReference>
<keyword evidence="3" id="KW-1185">Reference proteome</keyword>